<organism evidence="3 4">
    <name type="scientific">Paenibacillus graminis</name>
    <dbReference type="NCBI Taxonomy" id="189425"/>
    <lineage>
        <taxon>Bacteria</taxon>
        <taxon>Bacillati</taxon>
        <taxon>Bacillota</taxon>
        <taxon>Bacilli</taxon>
        <taxon>Bacillales</taxon>
        <taxon>Paenibacillaceae</taxon>
        <taxon>Paenibacillus</taxon>
    </lineage>
</organism>
<reference evidence="3 4" key="1">
    <citation type="submission" date="2014-08" db="EMBL/GenBank/DDBJ databases">
        <title>Comparative genomics of the Paenibacillus odorifer group.</title>
        <authorList>
            <person name="den Bakker H.C."/>
            <person name="Tsai Y.-C."/>
            <person name="Martin N."/>
            <person name="Korlach J."/>
            <person name="Wiedmann M."/>
        </authorList>
    </citation>
    <scope>NUCLEOTIDE SEQUENCE [LARGE SCALE GENOMIC DNA]</scope>
    <source>
        <strain evidence="3 4">DSM 15220</strain>
    </source>
</reference>
<feature type="region of interest" description="Disordered" evidence="1">
    <location>
        <begin position="178"/>
        <end position="220"/>
    </location>
</feature>
<feature type="compositionally biased region" description="Low complexity" evidence="1">
    <location>
        <begin position="178"/>
        <end position="193"/>
    </location>
</feature>
<keyword evidence="4" id="KW-1185">Reference proteome</keyword>
<evidence type="ECO:0008006" key="5">
    <source>
        <dbReference type="Google" id="ProtNLM"/>
    </source>
</evidence>
<proteinExistence type="predicted"/>
<dbReference type="EMBL" id="CP009287">
    <property type="protein sequence ID" value="AIQ70406.1"/>
    <property type="molecule type" value="Genomic_DNA"/>
</dbReference>
<dbReference type="PROSITE" id="PS51257">
    <property type="entry name" value="PROKAR_LIPOPROTEIN"/>
    <property type="match status" value="1"/>
</dbReference>
<dbReference type="Proteomes" id="UP000029500">
    <property type="component" value="Chromosome"/>
</dbReference>
<gene>
    <name evidence="3" type="ORF">PGRAT_24330</name>
</gene>
<sequence>MRQALLAVLLMMVGILSACSNNNSAPASHEEVQENVQNFYNEMSKFDEMGKSSLEAFNTTLTSYSTGKASDNEMEKAVDEFQDTASDIADEVKDVKISKSLPENIQKLLKESVIAFQSAYSIKEQASKSAVSPDVTAEEFQDMNQQADVAMLYGISKLNEARVAAGLIEPGSAATDTLAGTGTGTAADSQADTHSQAGTGKTDIQVNPQTGKGASATEIK</sequence>
<dbReference type="eggNOG" id="ENOG50305N5">
    <property type="taxonomic scope" value="Bacteria"/>
</dbReference>
<evidence type="ECO:0000313" key="4">
    <source>
        <dbReference type="Proteomes" id="UP000029500"/>
    </source>
</evidence>
<dbReference type="RefSeq" id="WP_025704823.1">
    <property type="nucleotide sequence ID" value="NZ_CP009287.1"/>
</dbReference>
<evidence type="ECO:0000313" key="3">
    <source>
        <dbReference type="EMBL" id="AIQ70406.1"/>
    </source>
</evidence>
<feature type="chain" id="PRO_5038595721" description="Inhibitor of growth protein N-terminal histone-binding domain-containing protein" evidence="2">
    <location>
        <begin position="19"/>
        <end position="220"/>
    </location>
</feature>
<protein>
    <recommendedName>
        <fullName evidence="5">Inhibitor of growth protein N-terminal histone-binding domain-containing protein</fullName>
    </recommendedName>
</protein>
<accession>A0A089M9F1</accession>
<dbReference type="HOGENOM" id="CLU_1330863_0_0_9"/>
<dbReference type="AlphaFoldDB" id="A0A089M9F1"/>
<evidence type="ECO:0000256" key="1">
    <source>
        <dbReference type="SAM" id="MobiDB-lite"/>
    </source>
</evidence>
<name>A0A089M9F1_9BACL</name>
<evidence type="ECO:0000256" key="2">
    <source>
        <dbReference type="SAM" id="SignalP"/>
    </source>
</evidence>
<feature type="compositionally biased region" description="Polar residues" evidence="1">
    <location>
        <begin position="194"/>
        <end position="212"/>
    </location>
</feature>
<dbReference type="KEGG" id="pgm:PGRAT_24330"/>
<dbReference type="OrthoDB" id="2605017at2"/>
<feature type="signal peptide" evidence="2">
    <location>
        <begin position="1"/>
        <end position="18"/>
    </location>
</feature>
<keyword evidence="2" id="KW-0732">Signal</keyword>